<dbReference type="HOGENOM" id="CLU_095332_1_1_11"/>
<dbReference type="InterPro" id="IPR009057">
    <property type="entry name" value="Homeodomain-like_sf"/>
</dbReference>
<dbReference type="InterPro" id="IPR001647">
    <property type="entry name" value="HTH_TetR"/>
</dbReference>
<protein>
    <submittedName>
        <fullName evidence="5">Regulatory protein TetR</fullName>
    </submittedName>
</protein>
<sequence>MTIEALCERLGLSKGSFYHHFKGMAGFRTALLEHFEERETRAFVAAVEALPLTGGAERLWALAEAVAADEAHDTLEPQVRVWASRDPVAREHLERVDRRRLEYLREQCRLVTQDADLADDVATTIYLVVVGASHVVPQVLVRDQVRLWDRLAGRSRHDLARRAPPPGGTPPRRRPARAATTAAAPPRGCAR</sequence>
<dbReference type="STRING" id="743718.Isova_0742"/>
<dbReference type="KEGG" id="iva:Isova_0742"/>
<organism evidence="6">
    <name type="scientific">Isoptericola variabilis (strain 225)</name>
    <dbReference type="NCBI Taxonomy" id="743718"/>
    <lineage>
        <taxon>Bacteria</taxon>
        <taxon>Bacillati</taxon>
        <taxon>Actinomycetota</taxon>
        <taxon>Actinomycetes</taxon>
        <taxon>Micrococcales</taxon>
        <taxon>Promicromonosporaceae</taxon>
        <taxon>Isoptericola</taxon>
    </lineage>
</organism>
<proteinExistence type="predicted"/>
<accession>F6FWV6</accession>
<evidence type="ECO:0000256" key="3">
    <source>
        <dbReference type="SAM" id="MobiDB-lite"/>
    </source>
</evidence>
<evidence type="ECO:0000256" key="2">
    <source>
        <dbReference type="PROSITE-ProRule" id="PRU00335"/>
    </source>
</evidence>
<keyword evidence="6" id="KW-1185">Reference proteome</keyword>
<feature type="region of interest" description="Disordered" evidence="3">
    <location>
        <begin position="157"/>
        <end position="191"/>
    </location>
</feature>
<evidence type="ECO:0000259" key="4">
    <source>
        <dbReference type="PROSITE" id="PS50977"/>
    </source>
</evidence>
<feature type="domain" description="HTH tetR-type" evidence="4">
    <location>
        <begin position="1"/>
        <end position="39"/>
    </location>
</feature>
<evidence type="ECO:0000313" key="5">
    <source>
        <dbReference type="EMBL" id="AEG43528.1"/>
    </source>
</evidence>
<reference evidence="5 6" key="1">
    <citation type="submission" date="2011-05" db="EMBL/GenBank/DDBJ databases">
        <title>Complete sequence of Isoptericola variabilis 225.</title>
        <authorList>
            <consortium name="US DOE Joint Genome Institute"/>
            <person name="Lucas S."/>
            <person name="Han J."/>
            <person name="Lapidus A."/>
            <person name="Cheng J.-F."/>
            <person name="Goodwin L."/>
            <person name="Pitluck S."/>
            <person name="Peters L."/>
            <person name="Mikhailova N."/>
            <person name="Zeytun A."/>
            <person name="Han C."/>
            <person name="Tapia R."/>
            <person name="Land M."/>
            <person name="Hauser L."/>
            <person name="Kyrpides N."/>
            <person name="Ivanova N."/>
            <person name="Pagani I."/>
            <person name="Siebers A."/>
            <person name="Allgaier M."/>
            <person name="Thelen M."/>
            <person name="Hugenholtz P."/>
            <person name="Gladden J."/>
            <person name="Woyke T."/>
        </authorList>
    </citation>
    <scope>NUCLEOTIDE SEQUENCE [LARGE SCALE GENOMIC DNA]</scope>
    <source>
        <strain evidence="6">225</strain>
    </source>
</reference>
<dbReference type="Pfam" id="PF00440">
    <property type="entry name" value="TetR_N"/>
    <property type="match status" value="1"/>
</dbReference>
<feature type="compositionally biased region" description="Low complexity" evidence="3">
    <location>
        <begin position="177"/>
        <end position="191"/>
    </location>
</feature>
<keyword evidence="1 2" id="KW-0238">DNA-binding</keyword>
<dbReference type="Proteomes" id="UP000009236">
    <property type="component" value="Chromosome"/>
</dbReference>
<dbReference type="EMBL" id="CP002810">
    <property type="protein sequence ID" value="AEG43528.1"/>
    <property type="molecule type" value="Genomic_DNA"/>
</dbReference>
<dbReference type="SUPFAM" id="SSF46689">
    <property type="entry name" value="Homeodomain-like"/>
    <property type="match status" value="1"/>
</dbReference>
<dbReference type="AlphaFoldDB" id="F6FWV6"/>
<dbReference type="PROSITE" id="PS50977">
    <property type="entry name" value="HTH_TETR_2"/>
    <property type="match status" value="1"/>
</dbReference>
<evidence type="ECO:0000313" key="6">
    <source>
        <dbReference type="Proteomes" id="UP000009236"/>
    </source>
</evidence>
<dbReference type="Gene3D" id="1.10.357.10">
    <property type="entry name" value="Tetracycline Repressor, domain 2"/>
    <property type="match status" value="1"/>
</dbReference>
<feature type="DNA-binding region" description="H-T-H motif" evidence="2">
    <location>
        <begin position="2"/>
        <end position="21"/>
    </location>
</feature>
<dbReference type="GO" id="GO:0003677">
    <property type="term" value="F:DNA binding"/>
    <property type="evidence" value="ECO:0007669"/>
    <property type="project" value="UniProtKB-UniRule"/>
</dbReference>
<evidence type="ECO:0000256" key="1">
    <source>
        <dbReference type="ARBA" id="ARBA00023125"/>
    </source>
</evidence>
<name>F6FWV6_ISOV2</name>
<gene>
    <name evidence="5" type="ordered locus">Isova_0742</name>
</gene>
<dbReference type="eggNOG" id="COG1309">
    <property type="taxonomic scope" value="Bacteria"/>
</dbReference>